<dbReference type="GO" id="GO:0055085">
    <property type="term" value="P:transmembrane transport"/>
    <property type="evidence" value="ECO:0007669"/>
    <property type="project" value="InterPro"/>
</dbReference>
<dbReference type="PANTHER" id="PTHR33446">
    <property type="entry name" value="PROTEIN TONB-RELATED"/>
    <property type="match status" value="1"/>
</dbReference>
<evidence type="ECO:0000256" key="5">
    <source>
        <dbReference type="ARBA" id="ARBA00022519"/>
    </source>
</evidence>
<dbReference type="GO" id="GO:0098797">
    <property type="term" value="C:plasma membrane protein complex"/>
    <property type="evidence" value="ECO:0007669"/>
    <property type="project" value="TreeGrafter"/>
</dbReference>
<feature type="region of interest" description="Disordered" evidence="10">
    <location>
        <begin position="364"/>
        <end position="440"/>
    </location>
</feature>
<feature type="compositionally biased region" description="Basic and acidic residues" evidence="10">
    <location>
        <begin position="259"/>
        <end position="268"/>
    </location>
</feature>
<feature type="compositionally biased region" description="Low complexity" evidence="10">
    <location>
        <begin position="431"/>
        <end position="440"/>
    </location>
</feature>
<accession>A0A926WHK7</accession>
<dbReference type="InterPro" id="IPR051045">
    <property type="entry name" value="TonB-dependent_transducer"/>
</dbReference>
<evidence type="ECO:0000256" key="8">
    <source>
        <dbReference type="ARBA" id="ARBA00022989"/>
    </source>
</evidence>
<feature type="region of interest" description="Disordered" evidence="10">
    <location>
        <begin position="80"/>
        <end position="99"/>
    </location>
</feature>
<feature type="compositionally biased region" description="Gly residues" evidence="10">
    <location>
        <begin position="233"/>
        <end position="255"/>
    </location>
</feature>
<feature type="region of interest" description="Disordered" evidence="10">
    <location>
        <begin position="124"/>
        <end position="284"/>
    </location>
</feature>
<feature type="compositionally biased region" description="Basic and acidic residues" evidence="10">
    <location>
        <begin position="157"/>
        <end position="167"/>
    </location>
</feature>
<keyword evidence="6 11" id="KW-0812">Transmembrane</keyword>
<dbReference type="Pfam" id="PF03544">
    <property type="entry name" value="TonB_C"/>
    <property type="match status" value="1"/>
</dbReference>
<reference evidence="14" key="1">
    <citation type="journal article" date="2020" name="ISME J.">
        <title>Comparative genomics reveals insights into cyanobacterial evolution and habitat adaptation.</title>
        <authorList>
            <person name="Chen M.Y."/>
            <person name="Teng W.K."/>
            <person name="Zhao L."/>
            <person name="Hu C.X."/>
            <person name="Zhou Y.K."/>
            <person name="Han B.P."/>
            <person name="Song L.R."/>
            <person name="Shu W.S."/>
        </authorList>
    </citation>
    <scope>NUCLEOTIDE SEQUENCE [LARGE SCALE GENOMIC DNA]</scope>
    <source>
        <strain evidence="14">FACHB-251</strain>
    </source>
</reference>
<dbReference type="InterPro" id="IPR037682">
    <property type="entry name" value="TonB_C"/>
</dbReference>
<dbReference type="EMBL" id="JACJQU010000007">
    <property type="protein sequence ID" value="MBD2294699.1"/>
    <property type="molecule type" value="Genomic_DNA"/>
</dbReference>
<evidence type="ECO:0000313" key="13">
    <source>
        <dbReference type="EMBL" id="MBD2294699.1"/>
    </source>
</evidence>
<keyword evidence="8 11" id="KW-1133">Transmembrane helix</keyword>
<evidence type="ECO:0000256" key="3">
    <source>
        <dbReference type="ARBA" id="ARBA00022448"/>
    </source>
</evidence>
<dbReference type="GO" id="GO:0015031">
    <property type="term" value="P:protein transport"/>
    <property type="evidence" value="ECO:0007669"/>
    <property type="project" value="UniProtKB-KW"/>
</dbReference>
<evidence type="ECO:0000256" key="2">
    <source>
        <dbReference type="ARBA" id="ARBA00006555"/>
    </source>
</evidence>
<dbReference type="InterPro" id="IPR006260">
    <property type="entry name" value="TonB/TolA_C"/>
</dbReference>
<keyword evidence="5" id="KW-0997">Cell inner membrane</keyword>
<evidence type="ECO:0000256" key="11">
    <source>
        <dbReference type="SAM" id="Phobius"/>
    </source>
</evidence>
<gene>
    <name evidence="13" type="ORF">H6G06_14720</name>
</gene>
<comment type="caution">
    <text evidence="13">The sequence shown here is derived from an EMBL/GenBank/DDBJ whole genome shotgun (WGS) entry which is preliminary data.</text>
</comment>
<feature type="compositionally biased region" description="Polar residues" evidence="10">
    <location>
        <begin position="180"/>
        <end position="190"/>
    </location>
</feature>
<dbReference type="Proteomes" id="UP000662185">
    <property type="component" value="Unassembled WGS sequence"/>
</dbReference>
<feature type="transmembrane region" description="Helical" evidence="11">
    <location>
        <begin position="21"/>
        <end position="41"/>
    </location>
</feature>
<dbReference type="GO" id="GO:0031992">
    <property type="term" value="F:energy transducer activity"/>
    <property type="evidence" value="ECO:0007669"/>
    <property type="project" value="TreeGrafter"/>
</dbReference>
<keyword evidence="4" id="KW-1003">Cell membrane</keyword>
<organism evidence="13 14">
    <name type="scientific">Anabaena sphaerica FACHB-251</name>
    <dbReference type="NCBI Taxonomy" id="2692883"/>
    <lineage>
        <taxon>Bacteria</taxon>
        <taxon>Bacillati</taxon>
        <taxon>Cyanobacteriota</taxon>
        <taxon>Cyanophyceae</taxon>
        <taxon>Nostocales</taxon>
        <taxon>Nostocaceae</taxon>
        <taxon>Anabaena</taxon>
    </lineage>
</organism>
<evidence type="ECO:0000256" key="10">
    <source>
        <dbReference type="SAM" id="MobiDB-lite"/>
    </source>
</evidence>
<dbReference type="RefSeq" id="WP_190561349.1">
    <property type="nucleotide sequence ID" value="NZ_JACJQU010000007.1"/>
</dbReference>
<keyword evidence="9 11" id="KW-0472">Membrane</keyword>
<evidence type="ECO:0000256" key="1">
    <source>
        <dbReference type="ARBA" id="ARBA00004383"/>
    </source>
</evidence>
<dbReference type="SUPFAM" id="SSF74653">
    <property type="entry name" value="TolA/TonB C-terminal domain"/>
    <property type="match status" value="1"/>
</dbReference>
<comment type="subcellular location">
    <subcellularLocation>
        <location evidence="1">Cell inner membrane</location>
        <topology evidence="1">Single-pass membrane protein</topology>
        <orientation evidence="1">Periplasmic side</orientation>
    </subcellularLocation>
</comment>
<name>A0A926WHK7_9NOST</name>
<evidence type="ECO:0000256" key="4">
    <source>
        <dbReference type="ARBA" id="ARBA00022475"/>
    </source>
</evidence>
<feature type="compositionally biased region" description="Low complexity" evidence="10">
    <location>
        <begin position="124"/>
        <end position="150"/>
    </location>
</feature>
<evidence type="ECO:0000259" key="12">
    <source>
        <dbReference type="PROSITE" id="PS52015"/>
    </source>
</evidence>
<feature type="compositionally biased region" description="Low complexity" evidence="10">
    <location>
        <begin position="168"/>
        <end position="179"/>
    </location>
</feature>
<feature type="compositionally biased region" description="Polar residues" evidence="10">
    <location>
        <begin position="404"/>
        <end position="413"/>
    </location>
</feature>
<protein>
    <submittedName>
        <fullName evidence="13">TonB family protein</fullName>
    </submittedName>
</protein>
<comment type="similarity">
    <text evidence="2">Belongs to the TonB family.</text>
</comment>
<dbReference type="AlphaFoldDB" id="A0A926WHK7"/>
<keyword evidence="3" id="KW-0813">Transport</keyword>
<evidence type="ECO:0000256" key="9">
    <source>
        <dbReference type="ARBA" id="ARBA00023136"/>
    </source>
</evidence>
<feature type="compositionally biased region" description="Polar residues" evidence="10">
    <location>
        <begin position="211"/>
        <end position="220"/>
    </location>
</feature>
<proteinExistence type="inferred from homology"/>
<sequence>MGFSSVAVEQREKELKALKSFLLYSLICSLGLHIGILALGISKFLQRVPETKDQPIEITIIETVPQKVTKPQEIQKSQLKINSGGGGSLGGSNNNPKSSISAATAIRVTNPSLTPIVKQPQTRTIPEPAITPPTEKTTPIEKITPEPTTTQPIRKTTPIEKLTEKLETPATTQPTPDQTVIPNTKLSNNVEAPKSTTPVSVTSNNTSRSPLSGNTSSNLGNRLRNGFSKGTKNGDGNGTGNGVGNGQGNGTGNSGGNEVENKPKKEDTPVATAPKPPQENGSKLNRADCIRCDIKYPDRARRRGIEGKAEVAIDTDAHGNVTLVRLIRSSGDSELDEAAQQAAQEWKLKPTDAGRQGVRASVNFAIQGSQRHRKLQERRRETQREAAQKKPEKDASTPTPPSQPVKSDTNNQADESRTEEVAAPSSTTPPESNKNSENSN</sequence>
<evidence type="ECO:0000256" key="6">
    <source>
        <dbReference type="ARBA" id="ARBA00022692"/>
    </source>
</evidence>
<dbReference type="PROSITE" id="PS52015">
    <property type="entry name" value="TONB_CTD"/>
    <property type="match status" value="1"/>
</dbReference>
<feature type="compositionally biased region" description="Basic and acidic residues" evidence="10">
    <location>
        <begin position="378"/>
        <end position="395"/>
    </location>
</feature>
<feature type="compositionally biased region" description="Low complexity" evidence="10">
    <location>
        <begin position="195"/>
        <end position="210"/>
    </location>
</feature>
<dbReference type="PANTHER" id="PTHR33446:SF2">
    <property type="entry name" value="PROTEIN TONB"/>
    <property type="match status" value="1"/>
</dbReference>
<keyword evidence="7" id="KW-0653">Protein transport</keyword>
<feature type="domain" description="TonB C-terminal" evidence="12">
    <location>
        <begin position="281"/>
        <end position="373"/>
    </location>
</feature>
<keyword evidence="14" id="KW-1185">Reference proteome</keyword>
<dbReference type="Gene3D" id="3.30.1150.10">
    <property type="match status" value="1"/>
</dbReference>
<evidence type="ECO:0000313" key="14">
    <source>
        <dbReference type="Proteomes" id="UP000662185"/>
    </source>
</evidence>
<dbReference type="NCBIfam" id="TIGR01352">
    <property type="entry name" value="tonB_Cterm"/>
    <property type="match status" value="1"/>
</dbReference>
<evidence type="ECO:0000256" key="7">
    <source>
        <dbReference type="ARBA" id="ARBA00022927"/>
    </source>
</evidence>